<keyword evidence="4 7" id="KW-1133">Transmembrane helix</keyword>
<dbReference type="EMBL" id="JBHRTI010000007">
    <property type="protein sequence ID" value="MFC3148706.1"/>
    <property type="molecule type" value="Genomic_DNA"/>
</dbReference>
<evidence type="ECO:0000256" key="2">
    <source>
        <dbReference type="ARBA" id="ARBA00022448"/>
    </source>
</evidence>
<dbReference type="InterPro" id="IPR050794">
    <property type="entry name" value="CPA2_transporter"/>
</dbReference>
<proteinExistence type="predicted"/>
<comment type="caution">
    <text evidence="9">The sequence shown here is derived from an EMBL/GenBank/DDBJ whole genome shotgun (WGS) entry which is preliminary data.</text>
</comment>
<evidence type="ECO:0000313" key="10">
    <source>
        <dbReference type="Proteomes" id="UP001595556"/>
    </source>
</evidence>
<feature type="transmembrane region" description="Helical" evidence="7">
    <location>
        <begin position="378"/>
        <end position="402"/>
    </location>
</feature>
<name>A0ABV7HAY8_9BURK</name>
<feature type="transmembrane region" description="Helical" evidence="7">
    <location>
        <begin position="201"/>
        <end position="222"/>
    </location>
</feature>
<feature type="transmembrane region" description="Helical" evidence="7">
    <location>
        <begin position="174"/>
        <end position="195"/>
    </location>
</feature>
<evidence type="ECO:0000256" key="1">
    <source>
        <dbReference type="ARBA" id="ARBA00004141"/>
    </source>
</evidence>
<dbReference type="Gene3D" id="1.20.1530.20">
    <property type="match status" value="1"/>
</dbReference>
<protein>
    <submittedName>
        <fullName evidence="9">Cation:proton antiporter</fullName>
    </submittedName>
</protein>
<comment type="subcellular location">
    <subcellularLocation>
        <location evidence="1">Membrane</location>
        <topology evidence="1">Multi-pass membrane protein</topology>
    </subcellularLocation>
</comment>
<keyword evidence="2" id="KW-0813">Transport</keyword>
<evidence type="ECO:0000313" key="9">
    <source>
        <dbReference type="EMBL" id="MFC3148706.1"/>
    </source>
</evidence>
<evidence type="ECO:0000256" key="4">
    <source>
        <dbReference type="ARBA" id="ARBA00022989"/>
    </source>
</evidence>
<keyword evidence="5" id="KW-0406">Ion transport</keyword>
<feature type="transmembrane region" description="Helical" evidence="7">
    <location>
        <begin position="242"/>
        <end position="258"/>
    </location>
</feature>
<gene>
    <name evidence="9" type="ORF">ACFOEN_13825</name>
</gene>
<feature type="transmembrane region" description="Helical" evidence="7">
    <location>
        <begin position="103"/>
        <end position="126"/>
    </location>
</feature>
<feature type="transmembrane region" description="Helical" evidence="7">
    <location>
        <begin position="71"/>
        <end position="91"/>
    </location>
</feature>
<feature type="transmembrane region" description="Helical" evidence="7">
    <location>
        <begin position="6"/>
        <end position="25"/>
    </location>
</feature>
<keyword evidence="3 7" id="KW-0812">Transmembrane</keyword>
<evidence type="ECO:0000256" key="3">
    <source>
        <dbReference type="ARBA" id="ARBA00022692"/>
    </source>
</evidence>
<keyword evidence="6 7" id="KW-0472">Membrane</keyword>
<organism evidence="9 10">
    <name type="scientific">Piscinibacterium candidicorallinum</name>
    <dbReference type="NCBI Taxonomy" id="1793872"/>
    <lineage>
        <taxon>Bacteria</taxon>
        <taxon>Pseudomonadati</taxon>
        <taxon>Pseudomonadota</taxon>
        <taxon>Betaproteobacteria</taxon>
        <taxon>Burkholderiales</taxon>
        <taxon>Piscinibacterium</taxon>
    </lineage>
</organism>
<feature type="transmembrane region" description="Helical" evidence="7">
    <location>
        <begin position="352"/>
        <end position="372"/>
    </location>
</feature>
<evidence type="ECO:0000256" key="6">
    <source>
        <dbReference type="ARBA" id="ARBA00023136"/>
    </source>
</evidence>
<feature type="transmembrane region" description="Helical" evidence="7">
    <location>
        <begin position="288"/>
        <end position="307"/>
    </location>
</feature>
<feature type="domain" description="Cation/H+ exchanger transmembrane" evidence="8">
    <location>
        <begin position="22"/>
        <end position="401"/>
    </location>
</feature>
<dbReference type="PANTHER" id="PTHR32468">
    <property type="entry name" value="CATION/H + ANTIPORTER"/>
    <property type="match status" value="1"/>
</dbReference>
<evidence type="ECO:0000256" key="7">
    <source>
        <dbReference type="SAM" id="Phobius"/>
    </source>
</evidence>
<feature type="transmembrane region" description="Helical" evidence="7">
    <location>
        <begin position="319"/>
        <end position="340"/>
    </location>
</feature>
<reference evidence="10" key="1">
    <citation type="journal article" date="2019" name="Int. J. Syst. Evol. Microbiol.">
        <title>The Global Catalogue of Microorganisms (GCM) 10K type strain sequencing project: providing services to taxonomists for standard genome sequencing and annotation.</title>
        <authorList>
            <consortium name="The Broad Institute Genomics Platform"/>
            <consortium name="The Broad Institute Genome Sequencing Center for Infectious Disease"/>
            <person name="Wu L."/>
            <person name="Ma J."/>
        </authorList>
    </citation>
    <scope>NUCLEOTIDE SEQUENCE [LARGE SCALE GENOMIC DNA]</scope>
    <source>
        <strain evidence="10">KCTC 52168</strain>
    </source>
</reference>
<dbReference type="InterPro" id="IPR006153">
    <property type="entry name" value="Cation/H_exchanger_TM"/>
</dbReference>
<dbReference type="InterPro" id="IPR038770">
    <property type="entry name" value="Na+/solute_symporter_sf"/>
</dbReference>
<dbReference type="PANTHER" id="PTHR32468:SF0">
    <property type="entry name" value="K(+)_H(+) ANTIPORTER 1"/>
    <property type="match status" value="1"/>
</dbReference>
<accession>A0ABV7HAY8</accession>
<dbReference type="Pfam" id="PF00999">
    <property type="entry name" value="Na_H_Exchanger"/>
    <property type="match status" value="1"/>
</dbReference>
<feature type="transmembrane region" description="Helical" evidence="7">
    <location>
        <begin position="37"/>
        <end position="56"/>
    </location>
</feature>
<evidence type="ECO:0000256" key="5">
    <source>
        <dbReference type="ARBA" id="ARBA00023065"/>
    </source>
</evidence>
<sequence length="424" mass="46073">MTPFELSVMFFLQMAFILAVCRVCGIIFKRLLGQPQVVCEMIAGVLMGPSLMGWMFPEFSAWLFPAESKPILFAVCQVALVLYMFLVGVEFDLDLLKTRKKSAASVSIAGIALPFVLGMGFAYFIAHDNRLFAERTTDLQAMLFLGAAMSITAFPMLARIILEQGLAKTSLGTLVLAAGSIDDAIAWCVLAFVLASFKSEWTIALFALGGGLAFVGVCFYVLRPLLRHLGEQTERTGRISESSLAIVLMLLMLAAWFTDVIQLYAVFGAFVLGVVMPRGKFAQELHRIIFPITTVLLLPTFFTYSGLNTKIGLVNTPELWMLAGIALLVACVGKGFGCYAAARLNGEPHREALAIGTLMNARGLMELIILNIGLQKGIIQPTLFTIMAMMAIITTLMATPLFERIYGTPASRAASGGLPPPLRN</sequence>
<evidence type="ECO:0000259" key="8">
    <source>
        <dbReference type="Pfam" id="PF00999"/>
    </source>
</evidence>
<feature type="transmembrane region" description="Helical" evidence="7">
    <location>
        <begin position="141"/>
        <end position="162"/>
    </location>
</feature>
<keyword evidence="10" id="KW-1185">Reference proteome</keyword>
<dbReference type="Proteomes" id="UP001595556">
    <property type="component" value="Unassembled WGS sequence"/>
</dbReference>
<dbReference type="RefSeq" id="WP_377304884.1">
    <property type="nucleotide sequence ID" value="NZ_CP180191.1"/>
</dbReference>